<keyword evidence="9" id="KW-1185">Reference proteome</keyword>
<keyword evidence="5 6" id="KW-0687">Ribonucleoprotein</keyword>
<dbReference type="AlphaFoldDB" id="A0A9X4RKF4"/>
<comment type="function">
    <text evidence="6 7">This protein binds to 23S rRNA in the presence of protein L20.</text>
</comment>
<proteinExistence type="inferred from homology"/>
<dbReference type="GO" id="GO:0003735">
    <property type="term" value="F:structural constituent of ribosome"/>
    <property type="evidence" value="ECO:0007669"/>
    <property type="project" value="InterPro"/>
</dbReference>
<evidence type="ECO:0000256" key="4">
    <source>
        <dbReference type="ARBA" id="ARBA00022980"/>
    </source>
</evidence>
<dbReference type="PROSITE" id="PS01169">
    <property type="entry name" value="RIBOSOMAL_L21"/>
    <property type="match status" value="1"/>
</dbReference>
<evidence type="ECO:0000256" key="6">
    <source>
        <dbReference type="HAMAP-Rule" id="MF_01363"/>
    </source>
</evidence>
<evidence type="ECO:0000313" key="8">
    <source>
        <dbReference type="EMBL" id="MDG3496995.1"/>
    </source>
</evidence>
<dbReference type="NCBIfam" id="TIGR00061">
    <property type="entry name" value="L21"/>
    <property type="match status" value="1"/>
</dbReference>
<sequence length="109" mass="12303">MSYAIIETGGKQYRVEVGRFYDVELLEAEPDSKLTIDKVLFVNMDGDISIGQPVVDSASVEVTVMRHLKAKKVIVYKMRPKKKTRRKNGHRQPLTRIMVEAINLSGQAA</sequence>
<dbReference type="EMBL" id="VBTY01000259">
    <property type="protein sequence ID" value="MDG3496995.1"/>
    <property type="molecule type" value="Genomic_DNA"/>
</dbReference>
<keyword evidence="3 6" id="KW-0694">RNA-binding</keyword>
<comment type="subunit">
    <text evidence="6">Part of the 50S ribosomal subunit. Contacts protein L20.</text>
</comment>
<dbReference type="GO" id="GO:1990904">
    <property type="term" value="C:ribonucleoprotein complex"/>
    <property type="evidence" value="ECO:0007669"/>
    <property type="project" value="UniProtKB-KW"/>
</dbReference>
<protein>
    <recommendedName>
        <fullName evidence="6">Large ribosomal subunit protein bL21</fullName>
    </recommendedName>
</protein>
<evidence type="ECO:0000256" key="3">
    <source>
        <dbReference type="ARBA" id="ARBA00022884"/>
    </source>
</evidence>
<organism evidence="8 9">
    <name type="scientific">Pseudanabaena catenata USMAC16</name>
    <dbReference type="NCBI Taxonomy" id="1855837"/>
    <lineage>
        <taxon>Bacteria</taxon>
        <taxon>Bacillati</taxon>
        <taxon>Cyanobacteriota</taxon>
        <taxon>Cyanophyceae</taxon>
        <taxon>Pseudanabaenales</taxon>
        <taxon>Pseudanabaenaceae</taxon>
        <taxon>Pseudanabaena</taxon>
    </lineage>
</organism>
<dbReference type="Proteomes" id="UP001152872">
    <property type="component" value="Unassembled WGS sequence"/>
</dbReference>
<dbReference type="RefSeq" id="WP_009629203.1">
    <property type="nucleotide sequence ID" value="NZ_VBTY01000259.1"/>
</dbReference>
<comment type="similarity">
    <text evidence="1 6 7">Belongs to the bacterial ribosomal protein bL21 family.</text>
</comment>
<keyword evidence="2 6" id="KW-0699">rRNA-binding</keyword>
<evidence type="ECO:0000256" key="5">
    <source>
        <dbReference type="ARBA" id="ARBA00023274"/>
    </source>
</evidence>
<reference evidence="8" key="1">
    <citation type="submission" date="2019-05" db="EMBL/GenBank/DDBJ databases">
        <title>Whole genome sequencing of Pseudanabaena catenata USMAC16.</title>
        <authorList>
            <person name="Khan Z."/>
            <person name="Omar W.M."/>
            <person name="Convey P."/>
            <person name="Merican F."/>
            <person name="Najimudin N."/>
        </authorList>
    </citation>
    <scope>NUCLEOTIDE SEQUENCE</scope>
    <source>
        <strain evidence="8">USMAC16</strain>
    </source>
</reference>
<dbReference type="PANTHER" id="PTHR21349">
    <property type="entry name" value="50S RIBOSOMAL PROTEIN L21"/>
    <property type="match status" value="1"/>
</dbReference>
<name>A0A9X4RKF4_9CYAN</name>
<evidence type="ECO:0000313" key="9">
    <source>
        <dbReference type="Proteomes" id="UP001152872"/>
    </source>
</evidence>
<evidence type="ECO:0000256" key="1">
    <source>
        <dbReference type="ARBA" id="ARBA00008563"/>
    </source>
</evidence>
<accession>A0A9X4RKF4</accession>
<dbReference type="Pfam" id="PF00829">
    <property type="entry name" value="Ribosomal_L21p"/>
    <property type="match status" value="1"/>
</dbReference>
<dbReference type="HAMAP" id="MF_01363">
    <property type="entry name" value="Ribosomal_bL21"/>
    <property type="match status" value="1"/>
</dbReference>
<dbReference type="SUPFAM" id="SSF141091">
    <property type="entry name" value="L21p-like"/>
    <property type="match status" value="1"/>
</dbReference>
<dbReference type="GO" id="GO:0019843">
    <property type="term" value="F:rRNA binding"/>
    <property type="evidence" value="ECO:0007669"/>
    <property type="project" value="UniProtKB-UniRule"/>
</dbReference>
<dbReference type="GO" id="GO:0005840">
    <property type="term" value="C:ribosome"/>
    <property type="evidence" value="ECO:0007669"/>
    <property type="project" value="UniProtKB-KW"/>
</dbReference>
<dbReference type="InterPro" id="IPR028909">
    <property type="entry name" value="bL21-like"/>
</dbReference>
<comment type="caution">
    <text evidence="8">The sequence shown here is derived from an EMBL/GenBank/DDBJ whole genome shotgun (WGS) entry which is preliminary data.</text>
</comment>
<dbReference type="InterPro" id="IPR036164">
    <property type="entry name" value="bL21-like_sf"/>
</dbReference>
<dbReference type="InterPro" id="IPR001787">
    <property type="entry name" value="Ribosomal_bL21"/>
</dbReference>
<dbReference type="GO" id="GO:0005737">
    <property type="term" value="C:cytoplasm"/>
    <property type="evidence" value="ECO:0007669"/>
    <property type="project" value="UniProtKB-ARBA"/>
</dbReference>
<dbReference type="GO" id="GO:0006412">
    <property type="term" value="P:translation"/>
    <property type="evidence" value="ECO:0007669"/>
    <property type="project" value="UniProtKB-UniRule"/>
</dbReference>
<evidence type="ECO:0000256" key="2">
    <source>
        <dbReference type="ARBA" id="ARBA00022730"/>
    </source>
</evidence>
<dbReference type="InterPro" id="IPR018258">
    <property type="entry name" value="Ribosomal_bL21_CS"/>
</dbReference>
<gene>
    <name evidence="6 8" type="primary">rplU</name>
    <name evidence="6" type="synonym">rpl21</name>
    <name evidence="8" type="ORF">FEV09_20860</name>
</gene>
<dbReference type="PANTHER" id="PTHR21349:SF0">
    <property type="entry name" value="LARGE RIBOSOMAL SUBUNIT PROTEIN BL21M"/>
    <property type="match status" value="1"/>
</dbReference>
<evidence type="ECO:0000256" key="7">
    <source>
        <dbReference type="RuleBase" id="RU000562"/>
    </source>
</evidence>
<keyword evidence="4 6" id="KW-0689">Ribosomal protein</keyword>